<comment type="caution">
    <text evidence="2">The sequence shown here is derived from an EMBL/GenBank/DDBJ whole genome shotgun (WGS) entry which is preliminary data.</text>
</comment>
<name>A0A8B6MCZ7_METTU</name>
<sequence length="80" mass="8822">MKRTLPDSRSSIRYAERFEALRIRHAARPARIEMLEDAGLLSKDKPLAGELPGGFGAEEQQDKGDDRPDEVATAIGRTDA</sequence>
<evidence type="ECO:0000313" key="2">
    <source>
        <dbReference type="EMBL" id="VTZ52006.1"/>
    </source>
</evidence>
<evidence type="ECO:0000256" key="1">
    <source>
        <dbReference type="SAM" id="MobiDB-lite"/>
    </source>
</evidence>
<organism evidence="2 3">
    <name type="scientific">Methylocella tundrae</name>
    <dbReference type="NCBI Taxonomy" id="227605"/>
    <lineage>
        <taxon>Bacteria</taxon>
        <taxon>Pseudomonadati</taxon>
        <taxon>Pseudomonadota</taxon>
        <taxon>Alphaproteobacteria</taxon>
        <taxon>Hyphomicrobiales</taxon>
        <taxon>Beijerinckiaceae</taxon>
        <taxon>Methylocella</taxon>
    </lineage>
</organism>
<feature type="compositionally biased region" description="Basic and acidic residues" evidence="1">
    <location>
        <begin position="60"/>
        <end position="70"/>
    </location>
</feature>
<feature type="region of interest" description="Disordered" evidence="1">
    <location>
        <begin position="44"/>
        <end position="80"/>
    </location>
</feature>
<reference evidence="2 3" key="1">
    <citation type="submission" date="2019-05" db="EMBL/GenBank/DDBJ databases">
        <authorList>
            <person name="Farhan Ul Haque M."/>
        </authorList>
    </citation>
    <scope>NUCLEOTIDE SEQUENCE [LARGE SCALE GENOMIC DNA]</scope>
    <source>
        <strain evidence="2">2</strain>
    </source>
</reference>
<dbReference type="Proteomes" id="UP000485880">
    <property type="component" value="Unassembled WGS sequence"/>
</dbReference>
<accession>A0A8B6MCZ7</accession>
<dbReference type="EMBL" id="CABFMQ020000120">
    <property type="protein sequence ID" value="VTZ52006.1"/>
    <property type="molecule type" value="Genomic_DNA"/>
</dbReference>
<proteinExistence type="predicted"/>
<protein>
    <submittedName>
        <fullName evidence="2">Uncharacterized protein</fullName>
    </submittedName>
</protein>
<keyword evidence="3" id="KW-1185">Reference proteome</keyword>
<gene>
    <name evidence="2" type="ORF">MPC4_60095</name>
</gene>
<evidence type="ECO:0000313" key="3">
    <source>
        <dbReference type="Proteomes" id="UP000485880"/>
    </source>
</evidence>
<dbReference type="AlphaFoldDB" id="A0A8B6MCZ7"/>